<name>A0AAW1N204_POPJA</name>
<dbReference type="Pfam" id="PF16488">
    <property type="entry name" value="ArgoL2"/>
    <property type="match status" value="1"/>
</dbReference>
<protein>
    <submittedName>
        <fullName evidence="3">Piwi domain</fullName>
    </submittedName>
</protein>
<dbReference type="SUPFAM" id="SSF101690">
    <property type="entry name" value="PAZ domain"/>
    <property type="match status" value="1"/>
</dbReference>
<dbReference type="InterPro" id="IPR045246">
    <property type="entry name" value="Piwi_ago-like"/>
</dbReference>
<proteinExistence type="predicted"/>
<dbReference type="PROSITE" id="PS50821">
    <property type="entry name" value="PAZ"/>
    <property type="match status" value="1"/>
</dbReference>
<dbReference type="InterPro" id="IPR003165">
    <property type="entry name" value="Piwi"/>
</dbReference>
<dbReference type="Gene3D" id="3.30.420.10">
    <property type="entry name" value="Ribonuclease H-like superfamily/Ribonuclease H"/>
    <property type="match status" value="1"/>
</dbReference>
<dbReference type="Pfam" id="PF02170">
    <property type="entry name" value="PAZ"/>
    <property type="match status" value="1"/>
</dbReference>
<comment type="caution">
    <text evidence="3">The sequence shown here is derived from an EMBL/GenBank/DDBJ whole genome shotgun (WGS) entry which is preliminary data.</text>
</comment>
<dbReference type="CDD" id="cd04657">
    <property type="entry name" value="Piwi_ago-like"/>
    <property type="match status" value="1"/>
</dbReference>
<reference evidence="3 4" key="1">
    <citation type="journal article" date="2024" name="BMC Genomics">
        <title>De novo assembly and annotation of Popillia japonica's genome with initial clues to its potential as an invasive pest.</title>
        <authorList>
            <person name="Cucini C."/>
            <person name="Boschi S."/>
            <person name="Funari R."/>
            <person name="Cardaioli E."/>
            <person name="Iannotti N."/>
            <person name="Marturano G."/>
            <person name="Paoli F."/>
            <person name="Bruttini M."/>
            <person name="Carapelli A."/>
            <person name="Frati F."/>
            <person name="Nardi F."/>
        </authorList>
    </citation>
    <scope>NUCLEOTIDE SEQUENCE [LARGE SCALE GENOMIC DNA]</scope>
    <source>
        <strain evidence="3">DMR45628</strain>
    </source>
</reference>
<dbReference type="GO" id="GO:0034587">
    <property type="term" value="P:piRNA processing"/>
    <property type="evidence" value="ECO:0007669"/>
    <property type="project" value="UniProtKB-ARBA"/>
</dbReference>
<dbReference type="Proteomes" id="UP001458880">
    <property type="component" value="Unassembled WGS sequence"/>
</dbReference>
<dbReference type="PROSITE" id="PS50822">
    <property type="entry name" value="PIWI"/>
    <property type="match status" value="1"/>
</dbReference>
<dbReference type="CDD" id="cd02846">
    <property type="entry name" value="PAZ_argonaute_like"/>
    <property type="match status" value="1"/>
</dbReference>
<dbReference type="SMART" id="SM00950">
    <property type="entry name" value="Piwi"/>
    <property type="match status" value="1"/>
</dbReference>
<sequence>MQSLKTYLKRLKVSYELPNMKKVYVINDLDDPPNQATFKPDKGKEMTVEQYFRNTKNLPLRYSYLPTLWVGNTTRRPKILLPMEFCTLVPGQPVTKSMTEKQVRSMIKEVSQNTQVRLGKIQQSVNSLNYNSHPVMKEFGLTVNTTPEEVEARILEPPLLQYREANRSVSRGVWQGGRFIEGAKLDNWTIVCLDNRTGDDTLKDLGKQLMNAASQSGVFVGPPQPAFHRLRDARDLKDYFSKNSYKLVIVILSNRDDCYSQVKRASELMTGCLTQCIKPKTISRGIQRATVSNILLKINAKLNGRNHSIPTLPLLRDGRPAIIMGADVTHPGSSNFPSIAAVTASYDVNFFKYRFEWRLQPPRKEMIDDLKAITMDHLKFYYRCNRAKPETIVYIRDGVSDGQFIEVLQVELNAIRAACMQLTADYKPAIVFIVVQKRHRTRFFPKDPRISEDANMNVPAGTCVDSVITHPSLVDFYLVSHASIKGVARPTKYVKLWDDLNMSEDEVEKLMYYLCHMYTRCNRSVSYPAPTYYAHHAAARAKTYCDKNIDVSRLEHEQSKLQIRDNIKQNSPMFFV</sequence>
<evidence type="ECO:0000259" key="2">
    <source>
        <dbReference type="PROSITE" id="PS50822"/>
    </source>
</evidence>
<dbReference type="Gene3D" id="3.40.50.2300">
    <property type="match status" value="1"/>
</dbReference>
<dbReference type="InterPro" id="IPR036397">
    <property type="entry name" value="RNaseH_sf"/>
</dbReference>
<dbReference type="AlphaFoldDB" id="A0AAW1N204"/>
<keyword evidence="4" id="KW-1185">Reference proteome</keyword>
<dbReference type="InterPro" id="IPR032472">
    <property type="entry name" value="ArgoL2"/>
</dbReference>
<evidence type="ECO:0000313" key="3">
    <source>
        <dbReference type="EMBL" id="KAK9752606.1"/>
    </source>
</evidence>
<feature type="domain" description="Piwi" evidence="2">
    <location>
        <begin position="247"/>
        <end position="546"/>
    </location>
</feature>
<evidence type="ECO:0000259" key="1">
    <source>
        <dbReference type="PROSITE" id="PS50821"/>
    </source>
</evidence>
<dbReference type="InterPro" id="IPR012337">
    <property type="entry name" value="RNaseH-like_sf"/>
</dbReference>
<accession>A0AAW1N204</accession>
<organism evidence="3 4">
    <name type="scientific">Popillia japonica</name>
    <name type="common">Japanese beetle</name>
    <dbReference type="NCBI Taxonomy" id="7064"/>
    <lineage>
        <taxon>Eukaryota</taxon>
        <taxon>Metazoa</taxon>
        <taxon>Ecdysozoa</taxon>
        <taxon>Arthropoda</taxon>
        <taxon>Hexapoda</taxon>
        <taxon>Insecta</taxon>
        <taxon>Pterygota</taxon>
        <taxon>Neoptera</taxon>
        <taxon>Endopterygota</taxon>
        <taxon>Coleoptera</taxon>
        <taxon>Polyphaga</taxon>
        <taxon>Scarabaeiformia</taxon>
        <taxon>Scarabaeidae</taxon>
        <taxon>Rutelinae</taxon>
        <taxon>Popillia</taxon>
    </lineage>
</organism>
<evidence type="ECO:0000313" key="4">
    <source>
        <dbReference type="Proteomes" id="UP001458880"/>
    </source>
</evidence>
<feature type="domain" description="PAZ" evidence="1">
    <location>
        <begin position="1"/>
        <end position="90"/>
    </location>
</feature>
<dbReference type="PANTHER" id="PTHR22891">
    <property type="entry name" value="EUKARYOTIC TRANSLATION INITIATION FACTOR 2C"/>
    <property type="match status" value="1"/>
</dbReference>
<dbReference type="Pfam" id="PF02171">
    <property type="entry name" value="Piwi"/>
    <property type="match status" value="1"/>
</dbReference>
<dbReference type="GO" id="GO:0003723">
    <property type="term" value="F:RNA binding"/>
    <property type="evidence" value="ECO:0007669"/>
    <property type="project" value="InterPro"/>
</dbReference>
<gene>
    <name evidence="3" type="ORF">QE152_g4168</name>
</gene>
<dbReference type="Gene3D" id="2.170.260.10">
    <property type="entry name" value="paz domain"/>
    <property type="match status" value="1"/>
</dbReference>
<dbReference type="InterPro" id="IPR036085">
    <property type="entry name" value="PAZ_dom_sf"/>
</dbReference>
<dbReference type="EMBL" id="JASPKY010000019">
    <property type="protein sequence ID" value="KAK9752606.1"/>
    <property type="molecule type" value="Genomic_DNA"/>
</dbReference>
<dbReference type="InterPro" id="IPR003100">
    <property type="entry name" value="PAZ_dom"/>
</dbReference>
<dbReference type="SUPFAM" id="SSF53098">
    <property type="entry name" value="Ribonuclease H-like"/>
    <property type="match status" value="1"/>
</dbReference>